<dbReference type="SUPFAM" id="SSF51569">
    <property type="entry name" value="Aldolase"/>
    <property type="match status" value="1"/>
</dbReference>
<keyword evidence="1" id="KW-0456">Lyase</keyword>
<dbReference type="PATRIC" id="fig|476272.21.peg.1463"/>
<gene>
    <name evidence="2" type="ORF">RUMHYD_02033</name>
</gene>
<evidence type="ECO:0000313" key="2">
    <source>
        <dbReference type="EMBL" id="EEG49057.1"/>
    </source>
</evidence>
<dbReference type="PANTHER" id="PTHR42849">
    <property type="entry name" value="N-ACETYLNEURAMINATE LYASE"/>
    <property type="match status" value="1"/>
</dbReference>
<dbReference type="PRINTS" id="PR00146">
    <property type="entry name" value="DHPICSNTHASE"/>
</dbReference>
<dbReference type="RefSeq" id="WP_005949044.1">
    <property type="nucleotide sequence ID" value="NZ_GG657685.1"/>
</dbReference>
<dbReference type="Gene3D" id="3.20.20.70">
    <property type="entry name" value="Aldolase class I"/>
    <property type="match status" value="1"/>
</dbReference>
<dbReference type="CDD" id="cd00408">
    <property type="entry name" value="DHDPS-like"/>
    <property type="match status" value="1"/>
</dbReference>
<organism evidence="2 3">
    <name type="scientific">Blautia hydrogenotrophica (strain DSM 10507 / JCM 14656 / S5a33)</name>
    <name type="common">Ruminococcus hydrogenotrophicus</name>
    <dbReference type="NCBI Taxonomy" id="476272"/>
    <lineage>
        <taxon>Bacteria</taxon>
        <taxon>Bacillati</taxon>
        <taxon>Bacillota</taxon>
        <taxon>Clostridia</taxon>
        <taxon>Lachnospirales</taxon>
        <taxon>Lachnospiraceae</taxon>
        <taxon>Blautia</taxon>
    </lineage>
</organism>
<protein>
    <recommendedName>
        <fullName evidence="4">4-hydroxy-tetrahydrodipicolinate synthase</fullName>
    </recommendedName>
</protein>
<name>C0CMF0_BLAHS</name>
<dbReference type="PANTHER" id="PTHR42849:SF1">
    <property type="entry name" value="N-ACETYLNEURAMINATE LYASE"/>
    <property type="match status" value="1"/>
</dbReference>
<reference evidence="2 3" key="1">
    <citation type="submission" date="2009-01" db="EMBL/GenBank/DDBJ databases">
        <authorList>
            <person name="Fulton L."/>
            <person name="Clifton S."/>
            <person name="Fulton B."/>
            <person name="Xu J."/>
            <person name="Minx P."/>
            <person name="Pepin K.H."/>
            <person name="Johnson M."/>
            <person name="Bhonagiri V."/>
            <person name="Nash W.E."/>
            <person name="Mardis E.R."/>
            <person name="Wilson R.K."/>
        </authorList>
    </citation>
    <scope>NUCLEOTIDE SEQUENCE [LARGE SCALE GENOMIC DNA]</scope>
    <source>
        <strain evidence="3">DSM 10507 / JCM 14656 / S5a33</strain>
    </source>
</reference>
<dbReference type="eggNOG" id="COG0329">
    <property type="taxonomic scope" value="Bacteria"/>
</dbReference>
<evidence type="ECO:0000313" key="3">
    <source>
        <dbReference type="Proteomes" id="UP000003100"/>
    </source>
</evidence>
<feature type="non-terminal residue" evidence="2">
    <location>
        <position position="247"/>
    </location>
</feature>
<comment type="caution">
    <text evidence="2">The sequence shown here is derived from an EMBL/GenBank/DDBJ whole genome shotgun (WGS) entry which is preliminary data.</text>
</comment>
<reference evidence="2 3" key="2">
    <citation type="submission" date="2009-02" db="EMBL/GenBank/DDBJ databases">
        <title>Draft genome sequence of Blautia hydrogenotrophica DSM 10507 (Ruminococcus hydrogenotrophicus DSM 10507).</title>
        <authorList>
            <person name="Sudarsanam P."/>
            <person name="Ley R."/>
            <person name="Guruge J."/>
            <person name="Turnbaugh P.J."/>
            <person name="Mahowald M."/>
            <person name="Liep D."/>
            <person name="Gordon J."/>
        </authorList>
    </citation>
    <scope>NUCLEOTIDE SEQUENCE [LARGE SCALE GENOMIC DNA]</scope>
    <source>
        <strain evidence="3">DSM 10507 / JCM 14656 / S5a33</strain>
    </source>
</reference>
<dbReference type="HOGENOM" id="CLU_049343_7_1_9"/>
<dbReference type="GO" id="GO:0019262">
    <property type="term" value="P:N-acetylneuraminate catabolic process"/>
    <property type="evidence" value="ECO:0007669"/>
    <property type="project" value="TreeGrafter"/>
</dbReference>
<dbReference type="AlphaFoldDB" id="C0CMF0"/>
<proteinExistence type="predicted"/>
<dbReference type="GO" id="GO:0005829">
    <property type="term" value="C:cytosol"/>
    <property type="evidence" value="ECO:0007669"/>
    <property type="project" value="TreeGrafter"/>
</dbReference>
<dbReference type="Pfam" id="PF00701">
    <property type="entry name" value="DHDPS"/>
    <property type="match status" value="1"/>
</dbReference>
<dbReference type="InterPro" id="IPR002220">
    <property type="entry name" value="DapA-like"/>
</dbReference>
<accession>C0CMF0</accession>
<dbReference type="SMART" id="SM01130">
    <property type="entry name" value="DHDPS"/>
    <property type="match status" value="1"/>
</dbReference>
<keyword evidence="3" id="KW-1185">Reference proteome</keyword>
<evidence type="ECO:0008006" key="4">
    <source>
        <dbReference type="Google" id="ProtNLM"/>
    </source>
</evidence>
<sequence>MKEFKGVVVAMVTPFHEDGSVNEEMVRMLTRHFIDQGVHGILVSGGTGEFTMMDIYERKKVISAAVETAKDTEVFIVAGITCNTTKDTVELAKYSGEIGADYVLALPPFAIPVTKEAMLEHFRAIKENTTAGLILYHFPGETGIEFSPEEIVSWGREGLFVAVKNTTGMEHTMELILENAHNPNLKISNGFDSLALSALASGADALINAGSNITPRQYVKIYELAKEGKYEEARRIYEEILPILLYQ</sequence>
<dbReference type="EMBL" id="ACBZ01000105">
    <property type="protein sequence ID" value="EEG49057.1"/>
    <property type="molecule type" value="Genomic_DNA"/>
</dbReference>
<dbReference type="Proteomes" id="UP000003100">
    <property type="component" value="Unassembled WGS sequence"/>
</dbReference>
<dbReference type="InterPro" id="IPR013785">
    <property type="entry name" value="Aldolase_TIM"/>
</dbReference>
<evidence type="ECO:0000256" key="1">
    <source>
        <dbReference type="ARBA" id="ARBA00023239"/>
    </source>
</evidence>
<dbReference type="GO" id="GO:0008747">
    <property type="term" value="F:N-acetylneuraminate lyase activity"/>
    <property type="evidence" value="ECO:0007669"/>
    <property type="project" value="TreeGrafter"/>
</dbReference>